<proteinExistence type="predicted"/>
<organism evidence="2 3">
    <name type="scientific">Hyphomicrobium denitrificans 1NES1</name>
    <dbReference type="NCBI Taxonomy" id="670307"/>
    <lineage>
        <taxon>Bacteria</taxon>
        <taxon>Pseudomonadati</taxon>
        <taxon>Pseudomonadota</taxon>
        <taxon>Alphaproteobacteria</taxon>
        <taxon>Hyphomicrobiales</taxon>
        <taxon>Hyphomicrobiaceae</taxon>
        <taxon>Hyphomicrobium</taxon>
    </lineage>
</organism>
<evidence type="ECO:0000313" key="3">
    <source>
        <dbReference type="Proteomes" id="UP000005952"/>
    </source>
</evidence>
<dbReference type="KEGG" id="hdt:HYPDE_22698"/>
<dbReference type="STRING" id="670307.HYPDE_22698"/>
<name>N0B6R2_9HYPH</name>
<sequence>MVFAAAISVGSPSLLSVENADGPCRPLPQACQFGVGRVFRRSPRGRRSTVWEQSLMCLARDTVAEANLPCCRFVGPPFCGPRNKETTSMAKSETTGKKVSSAASKVLRSKTASKAEKAVAASALTQTGSPKETTGKKVAAAASKILRSKTASKEAKSVAASALTQKVKKK</sequence>
<evidence type="ECO:0000313" key="2">
    <source>
        <dbReference type="EMBL" id="AGK56226.1"/>
    </source>
</evidence>
<feature type="compositionally biased region" description="Polar residues" evidence="1">
    <location>
        <begin position="86"/>
        <end position="103"/>
    </location>
</feature>
<dbReference type="AlphaFoldDB" id="N0B6R2"/>
<accession>N0B6R2</accession>
<protein>
    <submittedName>
        <fullName evidence="2">Uncharacterized protein</fullName>
    </submittedName>
</protein>
<keyword evidence="3" id="KW-1185">Reference proteome</keyword>
<gene>
    <name evidence="2" type="ORF">HYPDE_22698</name>
</gene>
<dbReference type="EMBL" id="CP005587">
    <property type="protein sequence ID" value="AGK56226.1"/>
    <property type="molecule type" value="Genomic_DNA"/>
</dbReference>
<evidence type="ECO:0000256" key="1">
    <source>
        <dbReference type="SAM" id="MobiDB-lite"/>
    </source>
</evidence>
<dbReference type="HOGENOM" id="CLU_1568628_0_0_5"/>
<dbReference type="eggNOG" id="ENOG5033GH8">
    <property type="taxonomic scope" value="Bacteria"/>
</dbReference>
<dbReference type="Proteomes" id="UP000005952">
    <property type="component" value="Chromosome"/>
</dbReference>
<feature type="region of interest" description="Disordered" evidence="1">
    <location>
        <begin position="84"/>
        <end position="104"/>
    </location>
</feature>
<reference evidence="2 3" key="1">
    <citation type="journal article" date="2013" name="Genome Announc.">
        <title>Genome sequences for three denitrifying bacterial strains isolated from a uranium- and nitrate-contaminated subsurface environment.</title>
        <authorList>
            <person name="Venkatramanan R."/>
            <person name="Prakash O."/>
            <person name="Woyke T."/>
            <person name="Chain P."/>
            <person name="Goodwin L.A."/>
            <person name="Watson D."/>
            <person name="Brooks S."/>
            <person name="Kostka J.E."/>
            <person name="Green S.J."/>
        </authorList>
    </citation>
    <scope>NUCLEOTIDE SEQUENCE [LARGE SCALE GENOMIC DNA]</scope>
    <source>
        <strain evidence="2 3">1NES1</strain>
    </source>
</reference>